<feature type="chain" id="PRO_5040982510" description="AB hydrolase-1 domain-containing protein" evidence="1">
    <location>
        <begin position="21"/>
        <end position="421"/>
    </location>
</feature>
<dbReference type="Proteomes" id="UP001140453">
    <property type="component" value="Unassembled WGS sequence"/>
</dbReference>
<dbReference type="AlphaFoldDB" id="A0A9W8YN63"/>
<dbReference type="InterPro" id="IPR029058">
    <property type="entry name" value="AB_hydrolase_fold"/>
</dbReference>
<accession>A0A9W8YN63</accession>
<evidence type="ECO:0000313" key="3">
    <source>
        <dbReference type="Proteomes" id="UP001140453"/>
    </source>
</evidence>
<dbReference type="CDD" id="cd12809">
    <property type="entry name" value="Esterase_713_like-2"/>
    <property type="match status" value="1"/>
</dbReference>
<dbReference type="Gene3D" id="3.40.50.1820">
    <property type="entry name" value="alpha/beta hydrolase"/>
    <property type="match status" value="1"/>
</dbReference>
<dbReference type="PANTHER" id="PTHR43194:SF4">
    <property type="entry name" value="AB HYDROLASE-1 DOMAIN-CONTAINING PROTEIN"/>
    <property type="match status" value="1"/>
</dbReference>
<organism evidence="2 3">
    <name type="scientific">Gnomoniopsis smithogilvyi</name>
    <dbReference type="NCBI Taxonomy" id="1191159"/>
    <lineage>
        <taxon>Eukaryota</taxon>
        <taxon>Fungi</taxon>
        <taxon>Dikarya</taxon>
        <taxon>Ascomycota</taxon>
        <taxon>Pezizomycotina</taxon>
        <taxon>Sordariomycetes</taxon>
        <taxon>Sordariomycetidae</taxon>
        <taxon>Diaporthales</taxon>
        <taxon>Gnomoniaceae</taxon>
        <taxon>Gnomoniopsis</taxon>
    </lineage>
</organism>
<name>A0A9W8YN63_9PEZI</name>
<feature type="signal peptide" evidence="1">
    <location>
        <begin position="1"/>
        <end position="20"/>
    </location>
</feature>
<evidence type="ECO:0008006" key="4">
    <source>
        <dbReference type="Google" id="ProtNLM"/>
    </source>
</evidence>
<sequence>MAVLSRLASGLALCLGLVSAQSTDCTGINAVSPKCASSETTFQRDVFYVGGRWIDNDYTSGNVTADQLYVEKLTPAGGVTQDKPLVFFHGGAVSGVQWLNTPDGRKGFASYFLDQGYIVYLLDHTGAGRSSQEDTTDYTLWNSTTVEGLVSGFTAPELNPTYPQAVLHTQWPGTGQKGDPYFTAFSKWVIPFTENWAYGETSMRASGCALLELLGPSYLISHSSGAQYPIVISNDCPQYVAGNINLEHSTQPFWNYGTTLNSGSDFRLWGLANTYLSYDPPVSNYTELNKTWVGNDTLASRRCYLQAEPARQLPNITSVPYLCLTGEASVHATYDHCVIEFLEQAGGSPTWIKMADRNIHGNGHFSMLELNNLEIAAVVHEWIQEQEGNSDSSSSGSSSGSPSSWPWAVICFFDPTLPECS</sequence>
<reference evidence="2" key="1">
    <citation type="submission" date="2022-10" db="EMBL/GenBank/DDBJ databases">
        <title>Tapping the CABI collections for fungal endophytes: first genome assemblies for Collariella, Neodidymelliopsis, Ascochyta clinopodiicola, Didymella pomorum, Didymosphaeria variabile, Neocosmospora piperis and Neocucurbitaria cava.</title>
        <authorList>
            <person name="Hill R."/>
        </authorList>
    </citation>
    <scope>NUCLEOTIDE SEQUENCE</scope>
    <source>
        <strain evidence="2">IMI 355082</strain>
    </source>
</reference>
<dbReference type="InterPro" id="IPR050228">
    <property type="entry name" value="Carboxylesterase_BioH"/>
</dbReference>
<proteinExistence type="predicted"/>
<keyword evidence="3" id="KW-1185">Reference proteome</keyword>
<gene>
    <name evidence="2" type="ORF">N0V93_009633</name>
</gene>
<dbReference type="EMBL" id="JAPEVB010000006">
    <property type="protein sequence ID" value="KAJ4386735.1"/>
    <property type="molecule type" value="Genomic_DNA"/>
</dbReference>
<keyword evidence="1" id="KW-0732">Signal</keyword>
<dbReference type="OrthoDB" id="9978720at2759"/>
<dbReference type="PANTHER" id="PTHR43194">
    <property type="entry name" value="HYDROLASE ALPHA/BETA FOLD FAMILY"/>
    <property type="match status" value="1"/>
</dbReference>
<dbReference type="SUPFAM" id="SSF53474">
    <property type="entry name" value="alpha/beta-Hydrolases"/>
    <property type="match status" value="1"/>
</dbReference>
<evidence type="ECO:0000256" key="1">
    <source>
        <dbReference type="SAM" id="SignalP"/>
    </source>
</evidence>
<protein>
    <recommendedName>
        <fullName evidence="4">AB hydrolase-1 domain-containing protein</fullName>
    </recommendedName>
</protein>
<comment type="caution">
    <text evidence="2">The sequence shown here is derived from an EMBL/GenBank/DDBJ whole genome shotgun (WGS) entry which is preliminary data.</text>
</comment>
<evidence type="ECO:0000313" key="2">
    <source>
        <dbReference type="EMBL" id="KAJ4386735.1"/>
    </source>
</evidence>